<dbReference type="InterPro" id="IPR005950">
    <property type="entry name" value="ModA"/>
</dbReference>
<dbReference type="Proteomes" id="UP000325302">
    <property type="component" value="Unassembled WGS sequence"/>
</dbReference>
<dbReference type="NCBIfam" id="TIGR01256">
    <property type="entry name" value="modA"/>
    <property type="match status" value="1"/>
</dbReference>
<name>A0A5A9VZG9_9GAMM</name>
<dbReference type="Pfam" id="PF13531">
    <property type="entry name" value="SBP_bac_11"/>
    <property type="match status" value="1"/>
</dbReference>
<evidence type="ECO:0000256" key="4">
    <source>
        <dbReference type="PIRSR" id="PIRSR004846-1"/>
    </source>
</evidence>
<gene>
    <name evidence="6" type="primary">modA</name>
    <name evidence="6" type="ORF">E1H14_11715</name>
</gene>
<comment type="caution">
    <text evidence="6">The sequence shown here is derived from an EMBL/GenBank/DDBJ whole genome shotgun (WGS) entry which is preliminary data.</text>
</comment>
<reference evidence="6 7" key="1">
    <citation type="submission" date="2019-03" db="EMBL/GenBank/DDBJ databases">
        <title>Nitrincola sp. nov. isolated from an Indian soda lake.</title>
        <authorList>
            <person name="Joshi A."/>
            <person name="Thite S.V."/>
            <person name="Joseph N."/>
            <person name="Dhotre D."/>
            <person name="Moorthy M."/>
            <person name="Shouche Y.S."/>
        </authorList>
    </citation>
    <scope>NUCLEOTIDE SEQUENCE [LARGE SCALE GENOMIC DNA]</scope>
    <source>
        <strain evidence="6 7">MEB193</strain>
    </source>
</reference>
<dbReference type="PANTHER" id="PTHR30632">
    <property type="entry name" value="MOLYBDATE-BINDING PERIPLASMIC PROTEIN"/>
    <property type="match status" value="1"/>
</dbReference>
<dbReference type="GO" id="GO:0046872">
    <property type="term" value="F:metal ion binding"/>
    <property type="evidence" value="ECO:0007669"/>
    <property type="project" value="UniProtKB-KW"/>
</dbReference>
<dbReference type="RefSeq" id="WP_149391671.1">
    <property type="nucleotide sequence ID" value="NZ_SMRS01000009.1"/>
</dbReference>
<evidence type="ECO:0000256" key="5">
    <source>
        <dbReference type="SAM" id="SignalP"/>
    </source>
</evidence>
<dbReference type="PIRSF" id="PIRSF004846">
    <property type="entry name" value="ModA"/>
    <property type="match status" value="1"/>
</dbReference>
<dbReference type="EMBL" id="SMRS01000009">
    <property type="protein sequence ID" value="KAA0873712.1"/>
    <property type="molecule type" value="Genomic_DNA"/>
</dbReference>
<comment type="similarity">
    <text evidence="1">Belongs to the bacterial solute-binding protein ModA family.</text>
</comment>
<dbReference type="GO" id="GO:0030973">
    <property type="term" value="F:molybdate ion binding"/>
    <property type="evidence" value="ECO:0007669"/>
    <property type="project" value="TreeGrafter"/>
</dbReference>
<sequence>MRLYLLILTGILSFASPSQAESFRVAAAADLQQAMPHLVAAFQQVYPQYEPQVTLGSSGVFSSQLRQGAPFQLFMSASSVYVEPLVAAGLTQDEGHIYAYGTLALVSRSPLHAESAQAALAAWQAKTSRPRLALANPRHAPYGQAAQDWLLTQPKGQVLLNSAVLGENAAQAVQFVFSGALEMGVLAWPLVQQRFPEASVWRIPPESHRLLDQRMVLMHSAGDAARAFYHFLQSKEARAIFQAQGFDWVP</sequence>
<dbReference type="AlphaFoldDB" id="A0A5A9VZG9"/>
<keyword evidence="4" id="KW-0500">Molybdenum</keyword>
<evidence type="ECO:0000256" key="1">
    <source>
        <dbReference type="ARBA" id="ARBA00009175"/>
    </source>
</evidence>
<dbReference type="PANTHER" id="PTHR30632:SF14">
    <property type="entry name" value="TUNGSTATE_MOLYBDATE_CHROMATE-BINDING PROTEIN MODA"/>
    <property type="match status" value="1"/>
</dbReference>
<proteinExistence type="inferred from homology"/>
<dbReference type="Gene3D" id="3.40.190.10">
    <property type="entry name" value="Periplasmic binding protein-like II"/>
    <property type="match status" value="2"/>
</dbReference>
<keyword evidence="2 4" id="KW-0479">Metal-binding</keyword>
<evidence type="ECO:0000256" key="2">
    <source>
        <dbReference type="ARBA" id="ARBA00022723"/>
    </source>
</evidence>
<feature type="chain" id="PRO_5022747648" evidence="5">
    <location>
        <begin position="21"/>
        <end position="250"/>
    </location>
</feature>
<dbReference type="SUPFAM" id="SSF53850">
    <property type="entry name" value="Periplasmic binding protein-like II"/>
    <property type="match status" value="1"/>
</dbReference>
<keyword evidence="7" id="KW-1185">Reference proteome</keyword>
<evidence type="ECO:0000313" key="7">
    <source>
        <dbReference type="Proteomes" id="UP000325302"/>
    </source>
</evidence>
<protein>
    <submittedName>
        <fullName evidence="6">Molybdate ABC transporter substrate-binding protein</fullName>
    </submittedName>
</protein>
<dbReference type="InterPro" id="IPR050682">
    <property type="entry name" value="ModA/WtpA"/>
</dbReference>
<keyword evidence="3 5" id="KW-0732">Signal</keyword>
<evidence type="ECO:0000256" key="3">
    <source>
        <dbReference type="ARBA" id="ARBA00022729"/>
    </source>
</evidence>
<evidence type="ECO:0000313" key="6">
    <source>
        <dbReference type="EMBL" id="KAA0873712.1"/>
    </source>
</evidence>
<dbReference type="OrthoDB" id="9785015at2"/>
<feature type="signal peptide" evidence="5">
    <location>
        <begin position="1"/>
        <end position="20"/>
    </location>
</feature>
<accession>A0A5A9VZG9</accession>
<dbReference type="GO" id="GO:0015689">
    <property type="term" value="P:molybdate ion transport"/>
    <property type="evidence" value="ECO:0007669"/>
    <property type="project" value="InterPro"/>
</dbReference>
<organism evidence="6 7">
    <name type="scientific">Nitrincola tapanii</name>
    <dbReference type="NCBI Taxonomy" id="1708751"/>
    <lineage>
        <taxon>Bacteria</taxon>
        <taxon>Pseudomonadati</taxon>
        <taxon>Pseudomonadota</taxon>
        <taxon>Gammaproteobacteria</taxon>
        <taxon>Oceanospirillales</taxon>
        <taxon>Oceanospirillaceae</taxon>
        <taxon>Nitrincola</taxon>
    </lineage>
</organism>
<feature type="binding site" evidence="4">
    <location>
        <position position="58"/>
    </location>
    <ligand>
        <name>molybdate</name>
        <dbReference type="ChEBI" id="CHEBI:36264"/>
    </ligand>
</feature>